<feature type="compositionally biased region" description="Polar residues" evidence="1">
    <location>
        <begin position="40"/>
        <end position="59"/>
    </location>
</feature>
<proteinExistence type="predicted"/>
<accession>A0A1M3S015</accession>
<feature type="compositionally biased region" description="Basic residues" evidence="1">
    <location>
        <begin position="29"/>
        <end position="38"/>
    </location>
</feature>
<name>A0A1M3S015_ECOLX</name>
<protein>
    <submittedName>
        <fullName evidence="2">Uncharacterized protein</fullName>
    </submittedName>
</protein>
<comment type="caution">
    <text evidence="2">The sequence shown here is derived from an EMBL/GenBank/DDBJ whole genome shotgun (WGS) entry which is preliminary data.</text>
</comment>
<dbReference type="EMBL" id="MRVZ01000006">
    <property type="protein sequence ID" value="PAU26511.1"/>
    <property type="molecule type" value="Genomic_DNA"/>
</dbReference>
<dbReference type="Proteomes" id="UP000218543">
    <property type="component" value="Unassembled WGS sequence"/>
</dbReference>
<evidence type="ECO:0000313" key="2">
    <source>
        <dbReference type="EMBL" id="PAU26511.1"/>
    </source>
</evidence>
<evidence type="ECO:0000256" key="1">
    <source>
        <dbReference type="SAM" id="MobiDB-lite"/>
    </source>
</evidence>
<sequence>MLHLDTIAGCGVNALSGLHMRPRRSDKTRQRRIRHFRHSSPPTSAMFSTIQMPLSSDPH</sequence>
<organism evidence="2 3">
    <name type="scientific">Escherichia coli</name>
    <dbReference type="NCBI Taxonomy" id="562"/>
    <lineage>
        <taxon>Bacteria</taxon>
        <taxon>Pseudomonadati</taxon>
        <taxon>Pseudomonadota</taxon>
        <taxon>Gammaproteobacteria</taxon>
        <taxon>Enterobacterales</taxon>
        <taxon>Enterobacteriaceae</taxon>
        <taxon>Escherichia</taxon>
    </lineage>
</organism>
<gene>
    <name evidence="2" type="ORF">BTQ06_02970</name>
</gene>
<reference evidence="2 3" key="1">
    <citation type="submission" date="2016-12" db="EMBL/GenBank/DDBJ databases">
        <title>Real-Time Genomic Investigation Underlying the Public Health Response to a Shiga Toxin-Producing Escherichia Coli O26:H11 Outbreak in a Nursery.</title>
        <authorList>
            <person name="Ferdous M."/>
            <person name="Moran-Gilad J."/>
            <person name="Rossen J.W."/>
            <person name="Gdalevich M."/>
        </authorList>
    </citation>
    <scope>NUCLEOTIDE SEQUENCE [LARGE SCALE GENOMIC DNA]</scope>
    <source>
        <strain evidence="2 3">STEC 514-2</strain>
    </source>
</reference>
<dbReference type="AlphaFoldDB" id="A0A1M3S015"/>
<evidence type="ECO:0000313" key="3">
    <source>
        <dbReference type="Proteomes" id="UP000218543"/>
    </source>
</evidence>
<feature type="region of interest" description="Disordered" evidence="1">
    <location>
        <begin position="18"/>
        <end position="59"/>
    </location>
</feature>